<protein>
    <submittedName>
        <fullName evidence="4">Pimeloyl-ACP methyl ester carboxylesterase</fullName>
    </submittedName>
</protein>
<dbReference type="AlphaFoldDB" id="A0A1M5I7B2"/>
<dbReference type="SUPFAM" id="SSF53474">
    <property type="entry name" value="alpha/beta-Hydrolases"/>
    <property type="match status" value="1"/>
</dbReference>
<reference evidence="5" key="1">
    <citation type="submission" date="2016-11" db="EMBL/GenBank/DDBJ databases">
        <authorList>
            <person name="Varghese N."/>
            <person name="Submissions S."/>
        </authorList>
    </citation>
    <scope>NUCLEOTIDE SEQUENCE [LARGE SCALE GENOMIC DNA]</scope>
    <source>
        <strain evidence="5">DSM 28223</strain>
    </source>
</reference>
<dbReference type="OrthoDB" id="9815441at2"/>
<dbReference type="GO" id="GO:0006508">
    <property type="term" value="P:proteolysis"/>
    <property type="evidence" value="ECO:0007669"/>
    <property type="project" value="InterPro"/>
</dbReference>
<dbReference type="PANTHER" id="PTHR43798:SF5">
    <property type="entry name" value="MONOACYLGLYCEROL LIPASE ABHD6"/>
    <property type="match status" value="1"/>
</dbReference>
<dbReference type="PANTHER" id="PTHR43798">
    <property type="entry name" value="MONOACYLGLYCEROL LIPASE"/>
    <property type="match status" value="1"/>
</dbReference>
<evidence type="ECO:0000256" key="2">
    <source>
        <dbReference type="ARBA" id="ARBA00022801"/>
    </source>
</evidence>
<dbReference type="InterPro" id="IPR000073">
    <property type="entry name" value="AB_hydrolase_1"/>
</dbReference>
<dbReference type="PRINTS" id="PR00111">
    <property type="entry name" value="ABHYDROLASE"/>
</dbReference>
<feature type="domain" description="AB hydrolase-1" evidence="3">
    <location>
        <begin position="62"/>
        <end position="170"/>
    </location>
</feature>
<dbReference type="InterPro" id="IPR050266">
    <property type="entry name" value="AB_hydrolase_sf"/>
</dbReference>
<evidence type="ECO:0000256" key="1">
    <source>
        <dbReference type="ARBA" id="ARBA00010088"/>
    </source>
</evidence>
<keyword evidence="5" id="KW-1185">Reference proteome</keyword>
<name>A0A1M5I7B2_9RHOB</name>
<dbReference type="GO" id="GO:0016020">
    <property type="term" value="C:membrane"/>
    <property type="evidence" value="ECO:0007669"/>
    <property type="project" value="TreeGrafter"/>
</dbReference>
<dbReference type="GO" id="GO:0008233">
    <property type="term" value="F:peptidase activity"/>
    <property type="evidence" value="ECO:0007669"/>
    <property type="project" value="InterPro"/>
</dbReference>
<proteinExistence type="inferred from homology"/>
<accession>A0A1M5I7B2</accession>
<dbReference type="GO" id="GO:0046464">
    <property type="term" value="P:acylglycerol catabolic process"/>
    <property type="evidence" value="ECO:0007669"/>
    <property type="project" value="TreeGrafter"/>
</dbReference>
<dbReference type="PRINTS" id="PR00793">
    <property type="entry name" value="PROAMNOPTASE"/>
</dbReference>
<dbReference type="Pfam" id="PF00561">
    <property type="entry name" value="Abhydrolase_1"/>
    <property type="match status" value="1"/>
</dbReference>
<dbReference type="STRING" id="870908.SAMN04488044_0220"/>
<evidence type="ECO:0000259" key="3">
    <source>
        <dbReference type="Pfam" id="PF00561"/>
    </source>
</evidence>
<comment type="similarity">
    <text evidence="1">Belongs to the peptidase S33 family.</text>
</comment>
<dbReference type="InterPro" id="IPR029058">
    <property type="entry name" value="AB_hydrolase_fold"/>
</dbReference>
<evidence type="ECO:0000313" key="5">
    <source>
        <dbReference type="Proteomes" id="UP000184211"/>
    </source>
</evidence>
<evidence type="ECO:0000313" key="4">
    <source>
        <dbReference type="EMBL" id="SHG24122.1"/>
    </source>
</evidence>
<dbReference type="GO" id="GO:0047372">
    <property type="term" value="F:monoacylglycerol lipase activity"/>
    <property type="evidence" value="ECO:0007669"/>
    <property type="project" value="TreeGrafter"/>
</dbReference>
<dbReference type="RefSeq" id="WP_072789270.1">
    <property type="nucleotide sequence ID" value="NZ_FQWM01000001.1"/>
</dbReference>
<gene>
    <name evidence="4" type="ORF">SAMN04488044_0220</name>
</gene>
<dbReference type="Proteomes" id="UP000184211">
    <property type="component" value="Unassembled WGS sequence"/>
</dbReference>
<keyword evidence="2" id="KW-0378">Hydrolase</keyword>
<dbReference type="EMBL" id="FQWM01000001">
    <property type="protein sequence ID" value="SHG24122.1"/>
    <property type="molecule type" value="Genomic_DNA"/>
</dbReference>
<sequence>MKLAAKLFILLLIVAVAFAVLTLWKARSNEARAEAAYPPEGQMLTVDGIAVHAVVRGAGPDLVLIHGASGSTRDFTFSLMDGLAQSYRVIAFDRPGLGYTDVIDTPTIDRQAALLQNAAAQLGAEKPIVLGQSYGGSVALAWAVNHPETLSALVALSTPSIPWTSDLSTFYKIMSHPVLGPLVAPVLTAWVSNERVTHEVESVFAPQSAPEGYAEHFGPGLTLRRQSLLANAQQRADLLGEIQALSKSYDAITVPTELVHGDADTTVGLEIHSRPLNEQLDIANLTVLRGIGHMPHHVAEDDIIAAVDRAARRAALH</sequence>
<dbReference type="Gene3D" id="3.40.50.1820">
    <property type="entry name" value="alpha/beta hydrolase"/>
    <property type="match status" value="1"/>
</dbReference>
<organism evidence="4 5">
    <name type="scientific">Cognatishimia maritima</name>
    <dbReference type="NCBI Taxonomy" id="870908"/>
    <lineage>
        <taxon>Bacteria</taxon>
        <taxon>Pseudomonadati</taxon>
        <taxon>Pseudomonadota</taxon>
        <taxon>Alphaproteobacteria</taxon>
        <taxon>Rhodobacterales</taxon>
        <taxon>Paracoccaceae</taxon>
        <taxon>Cognatishimia</taxon>
    </lineage>
</organism>
<dbReference type="InterPro" id="IPR002410">
    <property type="entry name" value="Peptidase_S33"/>
</dbReference>